<evidence type="ECO:0000256" key="3">
    <source>
        <dbReference type="ARBA" id="ARBA00022722"/>
    </source>
</evidence>
<evidence type="ECO:0000256" key="2">
    <source>
        <dbReference type="ARBA" id="ARBA00019841"/>
    </source>
</evidence>
<proteinExistence type="inferred from homology"/>
<organism evidence="11 12">
    <name type="scientific">Candidatus Entotheonella gemina</name>
    <dbReference type="NCBI Taxonomy" id="1429439"/>
    <lineage>
        <taxon>Bacteria</taxon>
        <taxon>Pseudomonadati</taxon>
        <taxon>Nitrospinota/Tectimicrobiota group</taxon>
        <taxon>Candidatus Tectimicrobiota</taxon>
        <taxon>Candidatus Entotheonellia</taxon>
        <taxon>Candidatus Entotheonellales</taxon>
        <taxon>Candidatus Entotheonellaceae</taxon>
        <taxon>Candidatus Entotheonella</taxon>
    </lineage>
</organism>
<sequence length="487" mass="53719">IPERSSEGYGLNVAAMHQLAGNGIRLLITVDCGITAVEEVAVARQLGIDTIITDHHQPPECLPDAWALLNPHQPACRYPNKHLCGVGVVFKLITALRAACREAHLFTGRLPNLKRHLDLVTLGTIADVTPIRDENRIIVAHGLREIEQTRKPGLRALRRVSQREGKPADAGEVGFHLAPRINATGRLGSAAQSVALLTALDPHEAHELAQALDRVNQERRDMQRAIEDAVHERITRQYGPEPPAAIVLGDASWHHGIVGIVAARVAEKYHRPTFLLQIENGVARGSGRSIPAFDLYQGLQHCAQWLQRYGGHKYAAGLTMDAAQLPYFQEDLIRYADDVLDPSDLEPILALDAIVLLQDITLGFVEQMEALAPYGAGNPIPVLGAYDVRIASTIRRLGQQGQHAKFQVKQETAKLEVIAFQLADHVQSLASEASLDIAFTPILNTWQGRYNVELQLRALRHHRPQHGPEGERRGERTRGWRGAGEKN</sequence>
<dbReference type="PANTHER" id="PTHR30255:SF2">
    <property type="entry name" value="SINGLE-STRANDED-DNA-SPECIFIC EXONUCLEASE RECJ"/>
    <property type="match status" value="1"/>
</dbReference>
<dbReference type="PATRIC" id="fig|1429439.4.peg.1707"/>
<feature type="domain" description="RecJ OB" evidence="10">
    <location>
        <begin position="352"/>
        <end position="457"/>
    </location>
</feature>
<protein>
    <recommendedName>
        <fullName evidence="2">Single-stranded-DNA-specific exonuclease RecJ</fullName>
    </recommendedName>
</protein>
<dbReference type="InterPro" id="IPR004610">
    <property type="entry name" value="RecJ"/>
</dbReference>
<evidence type="ECO:0000256" key="5">
    <source>
        <dbReference type="ARBA" id="ARBA00022839"/>
    </source>
</evidence>
<dbReference type="Pfam" id="PF01368">
    <property type="entry name" value="DHH"/>
    <property type="match status" value="1"/>
</dbReference>
<name>W4MCJ2_9BACT</name>
<dbReference type="InterPro" id="IPR051673">
    <property type="entry name" value="SSDNA_exonuclease_RecJ"/>
</dbReference>
<dbReference type="GO" id="GO:0006310">
    <property type="term" value="P:DNA recombination"/>
    <property type="evidence" value="ECO:0007669"/>
    <property type="project" value="InterPro"/>
</dbReference>
<evidence type="ECO:0000256" key="4">
    <source>
        <dbReference type="ARBA" id="ARBA00022801"/>
    </source>
</evidence>
<dbReference type="InterPro" id="IPR038763">
    <property type="entry name" value="DHH_sf"/>
</dbReference>
<evidence type="ECO:0000256" key="7">
    <source>
        <dbReference type="SAM" id="MobiDB-lite"/>
    </source>
</evidence>
<feature type="domain" description="DDH" evidence="8">
    <location>
        <begin position="25"/>
        <end position="124"/>
    </location>
</feature>
<keyword evidence="4" id="KW-0378">Hydrolase</keyword>
<dbReference type="Gene3D" id="3.10.310.30">
    <property type="match status" value="1"/>
</dbReference>
<keyword evidence="5" id="KW-0269">Exonuclease</keyword>
<dbReference type="Gene3D" id="3.90.1640.30">
    <property type="match status" value="1"/>
</dbReference>
<feature type="domain" description="DHHA1" evidence="9">
    <location>
        <begin position="247"/>
        <end position="335"/>
    </location>
</feature>
<keyword evidence="3" id="KW-0540">Nuclease</keyword>
<evidence type="ECO:0000256" key="6">
    <source>
        <dbReference type="SAM" id="Coils"/>
    </source>
</evidence>
<dbReference type="EMBL" id="AZHX01000407">
    <property type="protein sequence ID" value="ETX07651.1"/>
    <property type="molecule type" value="Genomic_DNA"/>
</dbReference>
<dbReference type="Proteomes" id="UP000019140">
    <property type="component" value="Unassembled WGS sequence"/>
</dbReference>
<comment type="similarity">
    <text evidence="1">Belongs to the RecJ family.</text>
</comment>
<gene>
    <name evidence="11" type="ORF">ETSY2_09975</name>
</gene>
<dbReference type="GO" id="GO:0006281">
    <property type="term" value="P:DNA repair"/>
    <property type="evidence" value="ECO:0007669"/>
    <property type="project" value="InterPro"/>
</dbReference>
<keyword evidence="6" id="KW-0175">Coiled coil</keyword>
<evidence type="ECO:0000259" key="9">
    <source>
        <dbReference type="Pfam" id="PF02272"/>
    </source>
</evidence>
<dbReference type="GO" id="GO:0008409">
    <property type="term" value="F:5'-3' exonuclease activity"/>
    <property type="evidence" value="ECO:0007669"/>
    <property type="project" value="InterPro"/>
</dbReference>
<dbReference type="GO" id="GO:0003676">
    <property type="term" value="F:nucleic acid binding"/>
    <property type="evidence" value="ECO:0007669"/>
    <property type="project" value="InterPro"/>
</dbReference>
<dbReference type="HOGENOM" id="CLU_009736_5_1_7"/>
<keyword evidence="12" id="KW-1185">Reference proteome</keyword>
<dbReference type="InterPro" id="IPR001667">
    <property type="entry name" value="DDH_dom"/>
</dbReference>
<comment type="caution">
    <text evidence="11">The sequence shown here is derived from an EMBL/GenBank/DDBJ whole genome shotgun (WGS) entry which is preliminary data.</text>
</comment>
<evidence type="ECO:0000313" key="12">
    <source>
        <dbReference type="Proteomes" id="UP000019140"/>
    </source>
</evidence>
<dbReference type="NCBIfam" id="TIGR00644">
    <property type="entry name" value="recJ"/>
    <property type="match status" value="1"/>
</dbReference>
<dbReference type="SUPFAM" id="SSF64182">
    <property type="entry name" value="DHH phosphoesterases"/>
    <property type="match status" value="1"/>
</dbReference>
<dbReference type="AlphaFoldDB" id="W4MCJ2"/>
<dbReference type="Pfam" id="PF02272">
    <property type="entry name" value="DHHA1"/>
    <property type="match status" value="1"/>
</dbReference>
<feature type="non-terminal residue" evidence="11">
    <location>
        <position position="1"/>
    </location>
</feature>
<evidence type="ECO:0000259" key="10">
    <source>
        <dbReference type="Pfam" id="PF17768"/>
    </source>
</evidence>
<feature type="compositionally biased region" description="Basic and acidic residues" evidence="7">
    <location>
        <begin position="466"/>
        <end position="487"/>
    </location>
</feature>
<evidence type="ECO:0000256" key="1">
    <source>
        <dbReference type="ARBA" id="ARBA00005915"/>
    </source>
</evidence>
<dbReference type="PANTHER" id="PTHR30255">
    <property type="entry name" value="SINGLE-STRANDED-DNA-SPECIFIC EXONUCLEASE RECJ"/>
    <property type="match status" value="1"/>
</dbReference>
<feature type="coiled-coil region" evidence="6">
    <location>
        <begin position="205"/>
        <end position="232"/>
    </location>
</feature>
<feature type="region of interest" description="Disordered" evidence="7">
    <location>
        <begin position="461"/>
        <end position="487"/>
    </location>
</feature>
<evidence type="ECO:0000259" key="8">
    <source>
        <dbReference type="Pfam" id="PF01368"/>
    </source>
</evidence>
<dbReference type="InterPro" id="IPR041122">
    <property type="entry name" value="RecJ_OB"/>
</dbReference>
<reference evidence="11 12" key="1">
    <citation type="journal article" date="2014" name="Nature">
        <title>An environmental bacterial taxon with a large and distinct metabolic repertoire.</title>
        <authorList>
            <person name="Wilson M.C."/>
            <person name="Mori T."/>
            <person name="Ruckert C."/>
            <person name="Uria A.R."/>
            <person name="Helf M.J."/>
            <person name="Takada K."/>
            <person name="Gernert C."/>
            <person name="Steffens U.A."/>
            <person name="Heycke N."/>
            <person name="Schmitt S."/>
            <person name="Rinke C."/>
            <person name="Helfrich E.J."/>
            <person name="Brachmann A.O."/>
            <person name="Gurgui C."/>
            <person name="Wakimoto T."/>
            <person name="Kracht M."/>
            <person name="Crusemann M."/>
            <person name="Hentschel U."/>
            <person name="Abe I."/>
            <person name="Matsunaga S."/>
            <person name="Kalinowski J."/>
            <person name="Takeyama H."/>
            <person name="Piel J."/>
        </authorList>
    </citation>
    <scope>NUCLEOTIDE SEQUENCE [LARGE SCALE GENOMIC DNA]</scope>
    <source>
        <strain evidence="12">TSY2</strain>
    </source>
</reference>
<dbReference type="Pfam" id="PF17768">
    <property type="entry name" value="RecJ_OB"/>
    <property type="match status" value="1"/>
</dbReference>
<evidence type="ECO:0000313" key="11">
    <source>
        <dbReference type="EMBL" id="ETX07651.1"/>
    </source>
</evidence>
<accession>W4MCJ2</accession>
<dbReference type="InterPro" id="IPR003156">
    <property type="entry name" value="DHHA1_dom"/>
</dbReference>